<dbReference type="PANTHER" id="PTHR13847">
    <property type="entry name" value="SARCOSINE DEHYDROGENASE-RELATED"/>
    <property type="match status" value="1"/>
</dbReference>
<evidence type="ECO:0000259" key="1">
    <source>
        <dbReference type="Pfam" id="PF01266"/>
    </source>
</evidence>
<dbReference type="PATRIC" id="fig|1196324.3.peg.482"/>
<keyword evidence="3" id="KW-1185">Reference proteome</keyword>
<comment type="caution">
    <text evidence="2">The sequence shown here is derived from an EMBL/GenBank/DDBJ whole genome shotgun (WGS) entry which is preliminary data.</text>
</comment>
<dbReference type="OrthoDB" id="571248at2"/>
<dbReference type="AlphaFoldDB" id="I8AMY7"/>
<sequence>MKLHNGSLYWPTTLDTPVATNTAKIAPHYDVIVVGGGMSGALTAYTLAKEGMTVAVIDKRAMAHGSSSANTGLLQYANDIMLHELIAQIGEQDAVNFYRECQQAVQQLHDVARTLPIDPHFIMRKSICYASDDSHVAKVQKEYETLRQYGFAADYWDANDVAKHMPFTKPAALVTYGDAEVNPYRFVHGIFYKLAQEGVHLFEGVEALQTESSSQGVELTTSIGSFYASSVVYATGYDSNPMQSYVGSDINRSYAIATAPIADLSQWEDRAMIWETKRPYFYMRTTVDHRIIAGGLDEDSPEAPHDEAWIADRGKRIVEELQRLFPSLSLTIDYAWGASFGESVDNLPFIGRHPDKPHLYYLFGYGGNGTVYSMIGATLLRDELLGQPRHDLACIDLNRNYAKHS</sequence>
<dbReference type="Pfam" id="PF01266">
    <property type="entry name" value="DAO"/>
    <property type="match status" value="1"/>
</dbReference>
<reference evidence="2 3" key="1">
    <citation type="journal article" date="2012" name="J. Bacteriol.">
        <title>Genome of Bacillus macauensis ZFHKF-1, a Long-Chain-Forming Bacterium.</title>
        <authorList>
            <person name="Cai L."/>
            <person name="Zhang T."/>
        </authorList>
    </citation>
    <scope>NUCLEOTIDE SEQUENCE [LARGE SCALE GENOMIC DNA]</scope>
    <source>
        <strain evidence="2 3">ZFHKF-1</strain>
    </source>
</reference>
<evidence type="ECO:0000313" key="2">
    <source>
        <dbReference type="EMBL" id="EIT87069.1"/>
    </source>
</evidence>
<dbReference type="RefSeq" id="WP_007200581.1">
    <property type="nucleotide sequence ID" value="NZ_AKKV01000019.1"/>
</dbReference>
<dbReference type="InterPro" id="IPR036188">
    <property type="entry name" value="FAD/NAD-bd_sf"/>
</dbReference>
<gene>
    <name evidence="2" type="ORF">A374_02409</name>
</gene>
<protein>
    <submittedName>
        <fullName evidence="2">FAD dependent oxidoreductase</fullName>
    </submittedName>
</protein>
<dbReference type="Gene3D" id="3.50.50.60">
    <property type="entry name" value="FAD/NAD(P)-binding domain"/>
    <property type="match status" value="1"/>
</dbReference>
<proteinExistence type="predicted"/>
<dbReference type="SUPFAM" id="SSF51905">
    <property type="entry name" value="FAD/NAD(P)-binding domain"/>
    <property type="match status" value="1"/>
</dbReference>
<dbReference type="PANTHER" id="PTHR13847:SF201">
    <property type="entry name" value="PUTATIBE OXIDOREDUCTASE"/>
    <property type="match status" value="1"/>
</dbReference>
<feature type="domain" description="FAD dependent oxidoreductase" evidence="1">
    <location>
        <begin position="30"/>
        <end position="380"/>
    </location>
</feature>
<evidence type="ECO:0000313" key="3">
    <source>
        <dbReference type="Proteomes" id="UP000004080"/>
    </source>
</evidence>
<dbReference type="eggNOG" id="COG0665">
    <property type="taxonomic scope" value="Bacteria"/>
</dbReference>
<organism evidence="2 3">
    <name type="scientific">Fictibacillus macauensis ZFHKF-1</name>
    <dbReference type="NCBI Taxonomy" id="1196324"/>
    <lineage>
        <taxon>Bacteria</taxon>
        <taxon>Bacillati</taxon>
        <taxon>Bacillota</taxon>
        <taxon>Bacilli</taxon>
        <taxon>Bacillales</taxon>
        <taxon>Fictibacillaceae</taxon>
        <taxon>Fictibacillus</taxon>
    </lineage>
</organism>
<dbReference type="Proteomes" id="UP000004080">
    <property type="component" value="Unassembled WGS sequence"/>
</dbReference>
<dbReference type="Gene3D" id="3.30.9.10">
    <property type="entry name" value="D-Amino Acid Oxidase, subunit A, domain 2"/>
    <property type="match status" value="1"/>
</dbReference>
<dbReference type="STRING" id="1196324.A374_02409"/>
<dbReference type="InterPro" id="IPR006076">
    <property type="entry name" value="FAD-dep_OxRdtase"/>
</dbReference>
<accession>I8AMY7</accession>
<dbReference type="EMBL" id="AKKV01000019">
    <property type="protein sequence ID" value="EIT87069.1"/>
    <property type="molecule type" value="Genomic_DNA"/>
</dbReference>
<name>I8AMY7_9BACL</name>
<dbReference type="GO" id="GO:0005737">
    <property type="term" value="C:cytoplasm"/>
    <property type="evidence" value="ECO:0007669"/>
    <property type="project" value="TreeGrafter"/>
</dbReference>